<dbReference type="EMBL" id="CP043529">
    <property type="protein sequence ID" value="QEW37234.1"/>
    <property type="molecule type" value="Genomic_DNA"/>
</dbReference>
<evidence type="ECO:0000313" key="2">
    <source>
        <dbReference type="Proteomes" id="UP000326091"/>
    </source>
</evidence>
<name>A0A5P3AVY2_PHOVU</name>
<proteinExistence type="predicted"/>
<reference evidence="1 2" key="1">
    <citation type="submission" date="2019-09" db="EMBL/GenBank/DDBJ databases">
        <title>Commensal-derived Metabolites Govern Vibrio cholerae Pathogenesis in Host.</title>
        <authorList>
            <person name="Yoon S.S."/>
            <person name="Yoon M.Y."/>
        </authorList>
    </citation>
    <scope>NUCLEOTIDE SEQUENCE [LARGE SCALE GENOMIC DNA]</scope>
    <source>
        <strain evidence="1 2">VIC01</strain>
    </source>
</reference>
<gene>
    <name evidence="1" type="ORF">VIC01_02815</name>
</gene>
<organism evidence="1 2">
    <name type="scientific">Phocaeicola vulgatus</name>
    <name type="common">Bacteroides vulgatus</name>
    <dbReference type="NCBI Taxonomy" id="821"/>
    <lineage>
        <taxon>Bacteria</taxon>
        <taxon>Pseudomonadati</taxon>
        <taxon>Bacteroidota</taxon>
        <taxon>Bacteroidia</taxon>
        <taxon>Bacteroidales</taxon>
        <taxon>Bacteroidaceae</taxon>
        <taxon>Phocaeicola</taxon>
    </lineage>
</organism>
<evidence type="ECO:0000313" key="1">
    <source>
        <dbReference type="EMBL" id="QEW37234.1"/>
    </source>
</evidence>
<accession>A0A5P3AVY2</accession>
<dbReference type="AlphaFoldDB" id="A0A5P3AVY2"/>
<protein>
    <submittedName>
        <fullName evidence="1">Uncharacterized protein</fullName>
    </submittedName>
</protein>
<dbReference type="RefSeq" id="WP_134855494.1">
    <property type="nucleotide sequence ID" value="NZ_CACRTA010000041.1"/>
</dbReference>
<sequence length="117" mass="13603">MANNTYSTPVINNFDAIKGDTNSPDTLSTEIKHGIQSPLLSTAQHFYKEVKPHYNLREPKGDKPTMVYFVCFINKKQVRISTGYKVYPKWKSHSTLTLLATQNYPFWLKYDCPLWLK</sequence>
<dbReference type="Proteomes" id="UP000326091">
    <property type="component" value="Chromosome"/>
</dbReference>